<reference evidence="1" key="2">
    <citation type="submission" date="2021-04" db="EMBL/GenBank/DDBJ databases">
        <authorList>
            <person name="Gilroy R."/>
        </authorList>
    </citation>
    <scope>NUCLEOTIDE SEQUENCE</scope>
    <source>
        <strain evidence="1">8470</strain>
    </source>
</reference>
<dbReference type="Gene3D" id="2.60.40.2620">
    <property type="entry name" value="Fimbrillin-like"/>
    <property type="match status" value="1"/>
</dbReference>
<proteinExistence type="predicted"/>
<dbReference type="EMBL" id="JAHLFJ010000079">
    <property type="protein sequence ID" value="MBU3856589.1"/>
    <property type="molecule type" value="Genomic_DNA"/>
</dbReference>
<name>A0A948X367_9BACT</name>
<dbReference type="InterPro" id="IPR042278">
    <property type="entry name" value="Mfa-like_1_N"/>
</dbReference>
<dbReference type="InterPro" id="IPR025049">
    <property type="entry name" value="Mfa-like_1"/>
</dbReference>
<dbReference type="PROSITE" id="PS51257">
    <property type="entry name" value="PROKAR_LIPOPROTEIN"/>
    <property type="match status" value="1"/>
</dbReference>
<evidence type="ECO:0000313" key="2">
    <source>
        <dbReference type="Proteomes" id="UP000784286"/>
    </source>
</evidence>
<organism evidence="1 2">
    <name type="scientific">Candidatus Phocaeicola excrementipullorum</name>
    <dbReference type="NCBI Taxonomy" id="2838731"/>
    <lineage>
        <taxon>Bacteria</taxon>
        <taxon>Pseudomonadati</taxon>
        <taxon>Bacteroidota</taxon>
        <taxon>Bacteroidia</taxon>
        <taxon>Bacteroidales</taxon>
        <taxon>Bacteroidaceae</taxon>
        <taxon>Phocaeicola</taxon>
    </lineage>
</organism>
<dbReference type="AlphaFoldDB" id="A0A948X367"/>
<protein>
    <submittedName>
        <fullName evidence="1">Fimbrillin family protein</fullName>
    </submittedName>
</protein>
<dbReference type="CDD" id="cd13120">
    <property type="entry name" value="BF2867_like_N"/>
    <property type="match status" value="1"/>
</dbReference>
<comment type="caution">
    <text evidence="1">The sequence shown here is derived from an EMBL/GenBank/DDBJ whole genome shotgun (WGS) entry which is preliminary data.</text>
</comment>
<gene>
    <name evidence="1" type="ORF">H9928_08575</name>
</gene>
<sequence>MNHFIKHYFPSLVLSGLFFSASCTDDNDEMRISDSIRFTPDVQNAWLSAGTRGTTEDARPSVSSLEADGMNLLYLHTLYADSIEPLFADNAGPSTRAAPASAGDMYGTFGVSAYSYTGDWNGTELPNYMYDVSVGRIGNSWVPSSGDYWPGSAYRMKFFAYAPKDNEAYRLSGREASGAPTISCTVPDDVADQQDLLVAASGELPGNSNTPVSLTFHHALTAVKFVCGSDMKAGTVKRVTLKSVNSAGTYNFETHAWSSIGTVKDFSQTLDKASEGTAGEAVTTDAQTFMMIPQTLPGGAVIEVVFNDGAEHILTGSIGKQVWQMGKTVTYKISTTSINWEYVLTVDGPADFTYAGGTKAYSVTSYRQNGRGEKEPVKWKAQFSADGGKTWSDTRPDWLTGFTSSGAGGTTAASLNATVAAQTGTTDSPHTKTLRELRTGLGTEKVPYNLANGKGGPAVENTANCYVIGAPGYYSFPLVYGNAIKDGAANSSAYTSAAASSPSILNPFVNHAGAGIKAPYLTDNGCTPAYAELVWQDASSLVSEIRYNTGSNGGNISFKVDKHTIQQGNAVIAVKDASGTVLWSWHIWVTDEDVDNAIEVTNHQNVRYRFMPVPLGWCDGETVTYGARGCKVRFTAGEQTADIAVSQNSSTVTTGGNHPYYQWGRKDPFRPSNGGNGNKTWYDANGIASAAHVKVEAFPYGTECIRNYILKPDVMQKNLSGDNTCRNLWNADNNTYSANDNQVVKTVYDPCPVGFKLPANNAFTGFTTTGGNTSNTSPANGTWDSARKGWNFYARANRTGQQIFFPASGSRNYSDGSLSLVGSHGLYWLAGPNNERSGWRLNFFSSYVNPLGNYYRSAGYGVFPAQE</sequence>
<reference evidence="1" key="1">
    <citation type="journal article" date="2021" name="PeerJ">
        <title>Extensive microbial diversity within the chicken gut microbiome revealed by metagenomics and culture.</title>
        <authorList>
            <person name="Gilroy R."/>
            <person name="Ravi A."/>
            <person name="Getino M."/>
            <person name="Pursley I."/>
            <person name="Horton D.L."/>
            <person name="Alikhan N.F."/>
            <person name="Baker D."/>
            <person name="Gharbi K."/>
            <person name="Hall N."/>
            <person name="Watson M."/>
            <person name="Adriaenssens E.M."/>
            <person name="Foster-Nyarko E."/>
            <person name="Jarju S."/>
            <person name="Secka A."/>
            <person name="Antonio M."/>
            <person name="Oren A."/>
            <person name="Chaudhuri R.R."/>
            <person name="La Ragione R."/>
            <person name="Hildebrand F."/>
            <person name="Pallen M.J."/>
        </authorList>
    </citation>
    <scope>NUCLEOTIDE SEQUENCE</scope>
    <source>
        <strain evidence="1">8470</strain>
    </source>
</reference>
<dbReference type="CDD" id="cd13121">
    <property type="entry name" value="BF2867_like_C"/>
    <property type="match status" value="1"/>
</dbReference>
<dbReference type="Gene3D" id="2.60.40.2630">
    <property type="match status" value="1"/>
</dbReference>
<accession>A0A948X367</accession>
<dbReference type="Proteomes" id="UP000784286">
    <property type="component" value="Unassembled WGS sequence"/>
</dbReference>
<evidence type="ECO:0000313" key="1">
    <source>
        <dbReference type="EMBL" id="MBU3856589.1"/>
    </source>
</evidence>
<dbReference type="Pfam" id="PF13149">
    <property type="entry name" value="Mfa_like_1"/>
    <property type="match status" value="1"/>
</dbReference>